<comment type="pathway">
    <text evidence="7">Isoprenoid biosynthesis; isopentenyl diphosphate biosynthesis via DXP pathway; isopentenyl diphosphate from 1-deoxy-D-xylulose 5-phosphate: step 5/6.</text>
</comment>
<dbReference type="GO" id="GO:0046429">
    <property type="term" value="F:4-hydroxy-3-methylbut-2-en-1-yl diphosphate synthase activity (ferredoxin)"/>
    <property type="evidence" value="ECO:0007669"/>
    <property type="project" value="UniProtKB-UniRule"/>
</dbReference>
<comment type="catalytic activity">
    <reaction evidence="7">
        <text>(2E)-4-hydroxy-3-methylbut-2-enyl diphosphate + oxidized [flavodoxin] + H2O + 2 H(+) = 2-C-methyl-D-erythritol 2,4-cyclic diphosphate + reduced [flavodoxin]</text>
        <dbReference type="Rhea" id="RHEA:43604"/>
        <dbReference type="Rhea" id="RHEA-COMP:10622"/>
        <dbReference type="Rhea" id="RHEA-COMP:10623"/>
        <dbReference type="ChEBI" id="CHEBI:15377"/>
        <dbReference type="ChEBI" id="CHEBI:15378"/>
        <dbReference type="ChEBI" id="CHEBI:57618"/>
        <dbReference type="ChEBI" id="CHEBI:58210"/>
        <dbReference type="ChEBI" id="CHEBI:58483"/>
        <dbReference type="ChEBI" id="CHEBI:128753"/>
        <dbReference type="EC" id="1.17.7.3"/>
    </reaction>
</comment>
<evidence type="ECO:0000313" key="11">
    <source>
        <dbReference type="Proteomes" id="UP000266042"/>
    </source>
</evidence>
<evidence type="ECO:0000256" key="2">
    <source>
        <dbReference type="ARBA" id="ARBA00022723"/>
    </source>
</evidence>
<evidence type="ECO:0000256" key="4">
    <source>
        <dbReference type="ARBA" id="ARBA00023004"/>
    </source>
</evidence>
<dbReference type="EC" id="1.17.7.3" evidence="7"/>
<evidence type="ECO:0000256" key="5">
    <source>
        <dbReference type="ARBA" id="ARBA00023014"/>
    </source>
</evidence>
<dbReference type="GO" id="GO:0016114">
    <property type="term" value="P:terpenoid biosynthetic process"/>
    <property type="evidence" value="ECO:0007669"/>
    <property type="project" value="InterPro"/>
</dbReference>
<dbReference type="InterPro" id="IPR011005">
    <property type="entry name" value="Dihydropteroate_synth-like_sf"/>
</dbReference>
<dbReference type="InterPro" id="IPR045854">
    <property type="entry name" value="NO2/SO3_Rdtase_4Fe4S_sf"/>
</dbReference>
<feature type="binding site" evidence="7">
    <location>
        <position position="297"/>
    </location>
    <ligand>
        <name>[4Fe-4S] cluster</name>
        <dbReference type="ChEBI" id="CHEBI:49883"/>
    </ligand>
</feature>
<dbReference type="NCBIfam" id="TIGR00612">
    <property type="entry name" value="ispG_gcpE"/>
    <property type="match status" value="1"/>
</dbReference>
<feature type="domain" description="IspG C-terminal" evidence="9">
    <location>
        <begin position="257"/>
        <end position="345"/>
    </location>
</feature>
<dbReference type="InterPro" id="IPR058578">
    <property type="entry name" value="IspG_TIM"/>
</dbReference>
<dbReference type="GO" id="GO:0051539">
    <property type="term" value="F:4 iron, 4 sulfur cluster binding"/>
    <property type="evidence" value="ECO:0007669"/>
    <property type="project" value="UniProtKB-UniRule"/>
</dbReference>
<dbReference type="InterPro" id="IPR004588">
    <property type="entry name" value="IspG_bac-typ"/>
</dbReference>
<dbReference type="EMBL" id="QXIW01000001">
    <property type="protein sequence ID" value="RIE15212.1"/>
    <property type="molecule type" value="Genomic_DNA"/>
</dbReference>
<dbReference type="InterPro" id="IPR011060">
    <property type="entry name" value="RibuloseP-bd_barrel"/>
</dbReference>
<dbReference type="PIRSF" id="PIRSF004640">
    <property type="entry name" value="IspG"/>
    <property type="match status" value="1"/>
</dbReference>
<accession>A0A398DI31</accession>
<keyword evidence="1 7" id="KW-0004">4Fe-4S</keyword>
<evidence type="ECO:0000313" key="10">
    <source>
        <dbReference type="EMBL" id="RIE15212.1"/>
    </source>
</evidence>
<dbReference type="GO" id="GO:0141197">
    <property type="term" value="F:4-hydroxy-3-methylbut-2-enyl-diphosphate synthase activity (flavodoxin)"/>
    <property type="evidence" value="ECO:0007669"/>
    <property type="project" value="UniProtKB-EC"/>
</dbReference>
<evidence type="ECO:0000259" key="8">
    <source>
        <dbReference type="Pfam" id="PF04551"/>
    </source>
</evidence>
<proteinExistence type="inferred from homology"/>
<comment type="function">
    <text evidence="7">Converts 2C-methyl-D-erythritol 2,4-cyclodiphosphate (ME-2,4cPP) into 1-hydroxy-2-methyl-2-(E)-butenyl 4-diphosphate.</text>
</comment>
<evidence type="ECO:0000256" key="7">
    <source>
        <dbReference type="HAMAP-Rule" id="MF_00159"/>
    </source>
</evidence>
<feature type="binding site" evidence="7">
    <location>
        <position position="264"/>
    </location>
    <ligand>
        <name>[4Fe-4S] cluster</name>
        <dbReference type="ChEBI" id="CHEBI:49883"/>
    </ligand>
</feature>
<name>A0A398DI31_9BACT</name>
<feature type="binding site" evidence="7">
    <location>
        <position position="261"/>
    </location>
    <ligand>
        <name>[4Fe-4S] cluster</name>
        <dbReference type="ChEBI" id="CHEBI:49883"/>
    </ligand>
</feature>
<dbReference type="NCBIfam" id="NF001540">
    <property type="entry name" value="PRK00366.1"/>
    <property type="match status" value="1"/>
</dbReference>
<dbReference type="InterPro" id="IPR058579">
    <property type="entry name" value="IspG_C"/>
</dbReference>
<dbReference type="PANTHER" id="PTHR30454:SF0">
    <property type="entry name" value="4-HYDROXY-3-METHYLBUT-2-EN-1-YL DIPHOSPHATE SYNTHASE (FERREDOXIN), CHLOROPLASTIC"/>
    <property type="match status" value="1"/>
</dbReference>
<dbReference type="Gene3D" id="3.30.413.10">
    <property type="entry name" value="Sulfite Reductase Hemoprotein, domain 1"/>
    <property type="match status" value="1"/>
</dbReference>
<dbReference type="SUPFAM" id="SSF56014">
    <property type="entry name" value="Nitrite and sulphite reductase 4Fe-4S domain-like"/>
    <property type="match status" value="1"/>
</dbReference>
<evidence type="ECO:0000259" key="9">
    <source>
        <dbReference type="Pfam" id="PF26540"/>
    </source>
</evidence>
<sequence>MERRVSRVVKVGSVVMGGDHPVVVQTMTKTDTRDVASTIRQIHELELRGCELVRLAVKDMEAARALRTIKREVPIPLVADIHFDPRLALASIEAGVDKIRLNPSNIKDPAMLREVARTAKSASVPIRVGANLGSMNPDLTRSERAQALAEEALREARLLEEADFHDIVVSVKSSDVREMVEAVRIVAGCSDYPLHLGVTEAGPLRQSLVKSSAGIGSLLLDGIGDTIRYSISGDPGLEVDAAWMLLAGLDLRRRGAQIVSCPTCGRCEVPDILSLVAQLEERLGEIIKPVTVALMGCVVNGVGEGKAADVGIACGRDQGVLFVRGEPVRNIEPSAFIDTLIAEANKL</sequence>
<keyword evidence="6 7" id="KW-0414">Isoprene biosynthesis</keyword>
<dbReference type="HAMAP" id="MF_00159">
    <property type="entry name" value="IspG"/>
    <property type="match status" value="1"/>
</dbReference>
<dbReference type="PANTHER" id="PTHR30454">
    <property type="entry name" value="4-HYDROXY-3-METHYLBUT-2-EN-1-YL DIPHOSPHATE SYNTHASE"/>
    <property type="match status" value="1"/>
</dbReference>
<dbReference type="RefSeq" id="WP_119086713.1">
    <property type="nucleotide sequence ID" value="NZ_QXIV01000002.1"/>
</dbReference>
<evidence type="ECO:0000256" key="1">
    <source>
        <dbReference type="ARBA" id="ARBA00022485"/>
    </source>
</evidence>
<keyword evidence="2 7" id="KW-0479">Metal-binding</keyword>
<feature type="domain" description="IspG TIM-barrel" evidence="8">
    <location>
        <begin position="7"/>
        <end position="243"/>
    </location>
</feature>
<comment type="similarity">
    <text evidence="7">Belongs to the IspG family.</text>
</comment>
<dbReference type="SUPFAM" id="SSF51366">
    <property type="entry name" value="Ribulose-phoshate binding barrel"/>
    <property type="match status" value="1"/>
</dbReference>
<reference evidence="10 11" key="1">
    <citation type="submission" date="2018-09" db="EMBL/GenBank/DDBJ databases">
        <title>Discovery and Ecogenomic Context for Candidatus Cryosericales, a Global Caldiserica Order Active in Thawing Permafrost.</title>
        <authorList>
            <person name="Martinez M.A."/>
            <person name="Woodcroft B.J."/>
            <person name="Ignacio Espinoza J.C."/>
            <person name="Zayed A."/>
            <person name="Singleton C.M."/>
            <person name="Boyd J."/>
            <person name="Li Y.-F."/>
            <person name="Purvine S."/>
            <person name="Maughan H."/>
            <person name="Hodgkins S.B."/>
            <person name="Anderson D."/>
            <person name="Sederholm M."/>
            <person name="Temperton B."/>
            <person name="Saleska S.R."/>
            <person name="Tyson G.W."/>
            <person name="Rich V.I."/>
        </authorList>
    </citation>
    <scope>NUCLEOTIDE SEQUENCE [LARGE SCALE GENOMIC DNA]</scope>
    <source>
        <strain evidence="10 11">SMC3</strain>
    </source>
</reference>
<dbReference type="Pfam" id="PF04551">
    <property type="entry name" value="GcpE"/>
    <property type="match status" value="1"/>
</dbReference>
<comment type="cofactor">
    <cofactor evidence="7">
        <name>[4Fe-4S] cluster</name>
        <dbReference type="ChEBI" id="CHEBI:49883"/>
    </cofactor>
    <text evidence="7">Binds 1 [4Fe-4S] cluster.</text>
</comment>
<feature type="binding site" evidence="7">
    <location>
        <position position="304"/>
    </location>
    <ligand>
        <name>[4Fe-4S] cluster</name>
        <dbReference type="ChEBI" id="CHEBI:49883"/>
    </ligand>
</feature>
<dbReference type="AlphaFoldDB" id="A0A398DI31"/>
<keyword evidence="5 7" id="KW-0411">Iron-sulfur</keyword>
<keyword evidence="3 7" id="KW-0560">Oxidoreductase</keyword>
<dbReference type="Gene3D" id="3.20.20.20">
    <property type="entry name" value="Dihydropteroate synthase-like"/>
    <property type="match status" value="1"/>
</dbReference>
<keyword evidence="4 7" id="KW-0408">Iron</keyword>
<dbReference type="Pfam" id="PF26540">
    <property type="entry name" value="GcpE_C"/>
    <property type="match status" value="1"/>
</dbReference>
<evidence type="ECO:0000256" key="6">
    <source>
        <dbReference type="ARBA" id="ARBA00023229"/>
    </source>
</evidence>
<protein>
    <recommendedName>
        <fullName evidence="7">4-hydroxy-3-methylbut-2-en-1-yl diphosphate synthase (flavodoxin)</fullName>
        <ecNumber evidence="7">1.17.7.3</ecNumber>
    </recommendedName>
    <alternativeName>
        <fullName evidence="7">1-hydroxy-2-methyl-2-(E)-butenyl 4-diphosphate synthase</fullName>
    </alternativeName>
</protein>
<dbReference type="Proteomes" id="UP000266042">
    <property type="component" value="Unassembled WGS sequence"/>
</dbReference>
<dbReference type="GO" id="GO:0005506">
    <property type="term" value="F:iron ion binding"/>
    <property type="evidence" value="ECO:0007669"/>
    <property type="project" value="InterPro"/>
</dbReference>
<organism evidence="10 11">
    <name type="scientific">Candidatus Cryosericum hinesii</name>
    <dbReference type="NCBI Taxonomy" id="2290915"/>
    <lineage>
        <taxon>Bacteria</taxon>
        <taxon>Pseudomonadati</taxon>
        <taxon>Caldisericota/Cryosericota group</taxon>
        <taxon>Candidatus Cryosericota</taxon>
        <taxon>Candidatus Cryosericia</taxon>
        <taxon>Candidatus Cryosericales</taxon>
        <taxon>Candidatus Cryosericaceae</taxon>
        <taxon>Candidatus Cryosericum</taxon>
    </lineage>
</organism>
<dbReference type="InterPro" id="IPR016425">
    <property type="entry name" value="IspG_bac"/>
</dbReference>
<dbReference type="UniPathway" id="UPA00056">
    <property type="reaction ID" value="UER00096"/>
</dbReference>
<dbReference type="GO" id="GO:0019288">
    <property type="term" value="P:isopentenyl diphosphate biosynthetic process, methylerythritol 4-phosphate pathway"/>
    <property type="evidence" value="ECO:0007669"/>
    <property type="project" value="UniProtKB-UniRule"/>
</dbReference>
<evidence type="ECO:0000256" key="3">
    <source>
        <dbReference type="ARBA" id="ARBA00023002"/>
    </source>
</evidence>
<comment type="caution">
    <text evidence="10">The sequence shown here is derived from an EMBL/GenBank/DDBJ whole genome shotgun (WGS) entry which is preliminary data.</text>
</comment>
<gene>
    <name evidence="7" type="primary">ispG</name>
    <name evidence="10" type="ORF">SMC3_00090</name>
</gene>